<comment type="similarity">
    <text evidence="2">Belongs to the NADH:flavin oxidoreductase/NADH oxidase family.</text>
</comment>
<feature type="domain" description="NADH:flavin oxidoreductase/NADH oxidase N-terminal" evidence="4">
    <location>
        <begin position="141"/>
        <end position="321"/>
    </location>
</feature>
<evidence type="ECO:0000256" key="2">
    <source>
        <dbReference type="ARBA" id="ARBA00005979"/>
    </source>
</evidence>
<dbReference type="InterPro" id="IPR001155">
    <property type="entry name" value="OxRdtase_FMN_N"/>
</dbReference>
<dbReference type="FunFam" id="3.20.20.70:FF:000481">
    <property type="entry name" value="Predicted protein"/>
    <property type="match status" value="1"/>
</dbReference>
<evidence type="ECO:0000259" key="4">
    <source>
        <dbReference type="Pfam" id="PF00724"/>
    </source>
</evidence>
<comment type="cofactor">
    <cofactor evidence="1">
        <name>FMN</name>
        <dbReference type="ChEBI" id="CHEBI:58210"/>
    </cofactor>
</comment>
<gene>
    <name evidence="5" type="primary">LOC112286022</name>
</gene>
<dbReference type="PANTHER" id="PTHR22893:SF91">
    <property type="entry name" value="NADPH DEHYDROGENASE 2-RELATED"/>
    <property type="match status" value="1"/>
</dbReference>
<evidence type="ECO:0000313" key="5">
    <source>
        <dbReference type="EnsemblPlants" id="Pp3c1_26200V3.4"/>
    </source>
</evidence>
<reference evidence="5 6" key="1">
    <citation type="journal article" date="2008" name="Science">
        <title>The Physcomitrella genome reveals evolutionary insights into the conquest of land by plants.</title>
        <authorList>
            <person name="Rensing S."/>
            <person name="Lang D."/>
            <person name="Zimmer A."/>
            <person name="Terry A."/>
            <person name="Salamov A."/>
            <person name="Shapiro H."/>
            <person name="Nishiyama T."/>
            <person name="Perroud P.-F."/>
            <person name="Lindquist E."/>
            <person name="Kamisugi Y."/>
            <person name="Tanahashi T."/>
            <person name="Sakakibara K."/>
            <person name="Fujita T."/>
            <person name="Oishi K."/>
            <person name="Shin-I T."/>
            <person name="Kuroki Y."/>
            <person name="Toyoda A."/>
            <person name="Suzuki Y."/>
            <person name="Hashimoto A."/>
            <person name="Yamaguchi K."/>
            <person name="Sugano A."/>
            <person name="Kohara Y."/>
            <person name="Fujiyama A."/>
            <person name="Anterola A."/>
            <person name="Aoki S."/>
            <person name="Ashton N."/>
            <person name="Barbazuk W.B."/>
            <person name="Barker E."/>
            <person name="Bennetzen J."/>
            <person name="Bezanilla M."/>
            <person name="Blankenship R."/>
            <person name="Cho S.H."/>
            <person name="Dutcher S."/>
            <person name="Estelle M."/>
            <person name="Fawcett J.A."/>
            <person name="Gundlach H."/>
            <person name="Hanada K."/>
            <person name="Heyl A."/>
            <person name="Hicks K.A."/>
            <person name="Hugh J."/>
            <person name="Lohr M."/>
            <person name="Mayer K."/>
            <person name="Melkozernov A."/>
            <person name="Murata T."/>
            <person name="Nelson D."/>
            <person name="Pils B."/>
            <person name="Prigge M."/>
            <person name="Reiss B."/>
            <person name="Renner T."/>
            <person name="Rombauts S."/>
            <person name="Rushton P."/>
            <person name="Sanderfoot A."/>
            <person name="Schween G."/>
            <person name="Shiu S.-H."/>
            <person name="Stueber K."/>
            <person name="Theodoulou F.L."/>
            <person name="Tu H."/>
            <person name="Van de Peer Y."/>
            <person name="Verrier P.J."/>
            <person name="Waters E."/>
            <person name="Wood A."/>
            <person name="Yang L."/>
            <person name="Cove D."/>
            <person name="Cuming A."/>
            <person name="Hasebe M."/>
            <person name="Lucas S."/>
            <person name="Mishler D.B."/>
            <person name="Reski R."/>
            <person name="Grigoriev I."/>
            <person name="Quatrano R.S."/>
            <person name="Boore J.L."/>
        </authorList>
    </citation>
    <scope>NUCLEOTIDE SEQUENCE [LARGE SCALE GENOMIC DNA]</scope>
    <source>
        <strain evidence="5 6">cv. Gransden 2004</strain>
    </source>
</reference>
<reference evidence="5 6" key="2">
    <citation type="journal article" date="2018" name="Plant J.">
        <title>The Physcomitrella patens chromosome-scale assembly reveals moss genome structure and evolution.</title>
        <authorList>
            <person name="Lang D."/>
            <person name="Ullrich K.K."/>
            <person name="Murat F."/>
            <person name="Fuchs J."/>
            <person name="Jenkins J."/>
            <person name="Haas F.B."/>
            <person name="Piednoel M."/>
            <person name="Gundlach H."/>
            <person name="Van Bel M."/>
            <person name="Meyberg R."/>
            <person name="Vives C."/>
            <person name="Morata J."/>
            <person name="Symeonidi A."/>
            <person name="Hiss M."/>
            <person name="Muchero W."/>
            <person name="Kamisugi Y."/>
            <person name="Saleh O."/>
            <person name="Blanc G."/>
            <person name="Decker E.L."/>
            <person name="van Gessel N."/>
            <person name="Grimwood J."/>
            <person name="Hayes R.D."/>
            <person name="Graham S.W."/>
            <person name="Gunter L.E."/>
            <person name="McDaniel S.F."/>
            <person name="Hoernstein S.N.W."/>
            <person name="Larsson A."/>
            <person name="Li F.W."/>
            <person name="Perroud P.F."/>
            <person name="Phillips J."/>
            <person name="Ranjan P."/>
            <person name="Rokshar D.S."/>
            <person name="Rothfels C.J."/>
            <person name="Schneider L."/>
            <person name="Shu S."/>
            <person name="Stevenson D.W."/>
            <person name="Thummler F."/>
            <person name="Tillich M."/>
            <person name="Villarreal Aguilar J.C."/>
            <person name="Widiez T."/>
            <person name="Wong G.K."/>
            <person name="Wymore A."/>
            <person name="Zhang Y."/>
            <person name="Zimmer A.D."/>
            <person name="Quatrano R.S."/>
            <person name="Mayer K.F.X."/>
            <person name="Goodstein D."/>
            <person name="Casacuberta J.M."/>
            <person name="Vandepoele K."/>
            <person name="Reski R."/>
            <person name="Cuming A.C."/>
            <person name="Tuskan G.A."/>
            <person name="Maumus F."/>
            <person name="Salse J."/>
            <person name="Schmutz J."/>
            <person name="Rensing S.A."/>
        </authorList>
    </citation>
    <scope>NUCLEOTIDE SEQUENCE [LARGE SCALE GENOMIC DNA]</scope>
    <source>
        <strain evidence="5 6">cv. Gransden 2004</strain>
    </source>
</reference>
<name>A9RPU0_PHYPA</name>
<accession>A9RPU0</accession>
<reference evidence="5" key="3">
    <citation type="submission" date="2020-12" db="UniProtKB">
        <authorList>
            <consortium name="EnsemblPlants"/>
        </authorList>
    </citation>
    <scope>IDENTIFICATION</scope>
</reference>
<dbReference type="GeneID" id="112286022"/>
<dbReference type="AlphaFoldDB" id="A9RPU0"/>
<dbReference type="Gramene" id="Pp3c1_26200V3.3">
    <property type="protein sequence ID" value="Pp3c1_26200V3.3"/>
    <property type="gene ID" value="Pp3c1_26200"/>
</dbReference>
<dbReference type="SUPFAM" id="SSF51395">
    <property type="entry name" value="FMN-linked oxidoreductases"/>
    <property type="match status" value="1"/>
</dbReference>
<dbReference type="eggNOG" id="KOG0134">
    <property type="taxonomic scope" value="Eukaryota"/>
</dbReference>
<dbReference type="RefSeq" id="XP_073392027.1">
    <property type="nucleotide sequence ID" value="XM_073535926.1"/>
</dbReference>
<dbReference type="Gramene" id="Pp3c1_26200V3.4">
    <property type="protein sequence ID" value="Pp3c1_26200V3.4"/>
    <property type="gene ID" value="Pp3c1_26200"/>
</dbReference>
<evidence type="ECO:0000256" key="1">
    <source>
        <dbReference type="ARBA" id="ARBA00001917"/>
    </source>
</evidence>
<organism evidence="5 6">
    <name type="scientific">Physcomitrium patens</name>
    <name type="common">Spreading-leaved earth moss</name>
    <name type="synonym">Physcomitrella patens</name>
    <dbReference type="NCBI Taxonomy" id="3218"/>
    <lineage>
        <taxon>Eukaryota</taxon>
        <taxon>Viridiplantae</taxon>
        <taxon>Streptophyta</taxon>
        <taxon>Embryophyta</taxon>
        <taxon>Bryophyta</taxon>
        <taxon>Bryophytina</taxon>
        <taxon>Bryopsida</taxon>
        <taxon>Funariidae</taxon>
        <taxon>Funariales</taxon>
        <taxon>Funariaceae</taxon>
        <taxon>Physcomitrium</taxon>
    </lineage>
</organism>
<dbReference type="RefSeq" id="XP_024383289.1">
    <property type="nucleotide sequence ID" value="XM_024527521.2"/>
</dbReference>
<dbReference type="OrthoDB" id="276546at2759"/>
<dbReference type="PANTHER" id="PTHR22893">
    <property type="entry name" value="NADH OXIDOREDUCTASE-RELATED"/>
    <property type="match status" value="1"/>
</dbReference>
<keyword evidence="6" id="KW-1185">Reference proteome</keyword>
<dbReference type="EnsemblPlants" id="Pp3c1_26200V3.4">
    <property type="protein sequence ID" value="Pp3c1_26200V3.4"/>
    <property type="gene ID" value="Pp3c1_26200"/>
</dbReference>
<feature type="domain" description="NADH:flavin oxidoreductase/NADH oxidase N-terminal" evidence="4">
    <location>
        <begin position="30"/>
        <end position="131"/>
    </location>
</feature>
<dbReference type="EnsemblPlants" id="Pp3c1_26200V3.2">
    <property type="protein sequence ID" value="Pp3c1_26200V3.2"/>
    <property type="gene ID" value="Pp3c1_26200"/>
</dbReference>
<dbReference type="Proteomes" id="UP000006727">
    <property type="component" value="Chromosome 1"/>
</dbReference>
<dbReference type="EnsemblPlants" id="Pp3c1_26200V3.3">
    <property type="protein sequence ID" value="Pp3c1_26200V3.3"/>
    <property type="gene ID" value="Pp3c1_26200"/>
</dbReference>
<dbReference type="Gene3D" id="3.20.20.70">
    <property type="entry name" value="Aldolase class I"/>
    <property type="match status" value="2"/>
</dbReference>
<dbReference type="EMBL" id="ABEU02000001">
    <property type="status" value="NOT_ANNOTATED_CDS"/>
    <property type="molecule type" value="Genomic_DNA"/>
</dbReference>
<proteinExistence type="inferred from homology"/>
<dbReference type="InterPro" id="IPR045247">
    <property type="entry name" value="Oye-like"/>
</dbReference>
<dbReference type="GO" id="GO:0010181">
    <property type="term" value="F:FMN binding"/>
    <property type="evidence" value="ECO:0007669"/>
    <property type="project" value="InterPro"/>
</dbReference>
<dbReference type="HOGENOM" id="CLU_012153_0_2_1"/>
<keyword evidence="3" id="KW-0285">Flavoprotein</keyword>
<dbReference type="InterPro" id="IPR013785">
    <property type="entry name" value="Aldolase_TIM"/>
</dbReference>
<dbReference type="OMA" id="QGSEYLF"/>
<dbReference type="Gramene" id="Pp3c1_26200V3.2">
    <property type="protein sequence ID" value="Pp3c1_26200V3.2"/>
    <property type="gene ID" value="Pp3c1_26200"/>
</dbReference>
<dbReference type="Pfam" id="PF00724">
    <property type="entry name" value="Oxidored_FMN"/>
    <property type="match status" value="2"/>
</dbReference>
<keyword evidence="3" id="KW-0288">FMN</keyword>
<dbReference type="GO" id="GO:0016491">
    <property type="term" value="F:oxidoreductase activity"/>
    <property type="evidence" value="ECO:0000318"/>
    <property type="project" value="GO_Central"/>
</dbReference>
<sequence>MGLESWMLVEDQGAKLSPDSDIKLNQEQALLTPYQLGPFALSHRIVHAPMTRCRCDGGVPHPATLLYYAQRASSGGLLIGEATQVMASESEYPDVPGIYTQEQVDAWRPVVKAVHDKNAIFFSQLWHSGRSKLSGCEQRILVQKFRCAARNSIMAGFDGVEIHGAHGYLVGHELVREHGESGLESSVQQNACRDALEIVGAVVEEIGASRVGFRFSPYTEYEEAKTSDQIELGVFLAKALNKYNILYIHVLESRSTTVAHDKNATMEPFRNNFKGSLVTAGGYTREEGNAAIACGRADLIAYGRLFLSNPDLPKRFELKAPLNSYDRGTFYNNSKVKGYTDYPTLEELNLKI</sequence>
<evidence type="ECO:0000256" key="3">
    <source>
        <dbReference type="ARBA" id="ARBA00022643"/>
    </source>
</evidence>
<evidence type="ECO:0000313" key="6">
    <source>
        <dbReference type="Proteomes" id="UP000006727"/>
    </source>
</evidence>
<protein>
    <recommendedName>
        <fullName evidence="4">NADH:flavin oxidoreductase/NADH oxidase N-terminal domain-containing protein</fullName>
    </recommendedName>
</protein>